<keyword evidence="4 10" id="KW-0547">Nucleotide-binding</keyword>
<reference evidence="14" key="1">
    <citation type="submission" date="2016-06" db="UniProtKB">
        <authorList>
            <consortium name="WormBaseParasite"/>
        </authorList>
    </citation>
    <scope>IDENTIFICATION</scope>
</reference>
<dbReference type="GO" id="GO:0046872">
    <property type="term" value="F:metal ion binding"/>
    <property type="evidence" value="ECO:0007669"/>
    <property type="project" value="UniProtKB-KW"/>
</dbReference>
<dbReference type="Pfam" id="PF00503">
    <property type="entry name" value="G-alpha"/>
    <property type="match status" value="1"/>
</dbReference>
<dbReference type="GO" id="GO:0003924">
    <property type="term" value="F:GTPase activity"/>
    <property type="evidence" value="ECO:0007669"/>
    <property type="project" value="InterPro"/>
</dbReference>
<dbReference type="WBParaSite" id="GPUH_0000037101-mRNA-1">
    <property type="protein sequence ID" value="GPUH_0000037101-mRNA-1"/>
    <property type="gene ID" value="GPUH_0000037101"/>
</dbReference>
<reference evidence="12 13" key="2">
    <citation type="submission" date="2018-11" db="EMBL/GenBank/DDBJ databases">
        <authorList>
            <consortium name="Pathogen Informatics"/>
        </authorList>
    </citation>
    <scope>NUCLEOTIDE SEQUENCE [LARGE SCALE GENOMIC DNA]</scope>
</reference>
<evidence type="ECO:0000256" key="2">
    <source>
        <dbReference type="ARBA" id="ARBA00022707"/>
    </source>
</evidence>
<dbReference type="PANTHER" id="PTHR10218:SF362">
    <property type="entry name" value="G PROTEIN ALPHA O SUBUNIT"/>
    <property type="match status" value="1"/>
</dbReference>
<dbReference type="GO" id="GO:0007188">
    <property type="term" value="P:adenylate cyclase-modulating G protein-coupled receptor signaling pathway"/>
    <property type="evidence" value="ECO:0007669"/>
    <property type="project" value="TreeGrafter"/>
</dbReference>
<evidence type="ECO:0000313" key="13">
    <source>
        <dbReference type="Proteomes" id="UP000271098"/>
    </source>
</evidence>
<dbReference type="InterPro" id="IPR001019">
    <property type="entry name" value="Gprotein_alpha_su"/>
</dbReference>
<dbReference type="GO" id="GO:0031683">
    <property type="term" value="F:G-protein beta/gamma-subunit complex binding"/>
    <property type="evidence" value="ECO:0007669"/>
    <property type="project" value="InterPro"/>
</dbReference>
<evidence type="ECO:0000256" key="11">
    <source>
        <dbReference type="PIRSR" id="PIRSR601019-2"/>
    </source>
</evidence>
<feature type="binding site" evidence="11">
    <location>
        <position position="47"/>
    </location>
    <ligand>
        <name>Mg(2+)</name>
        <dbReference type="ChEBI" id="CHEBI:18420"/>
    </ligand>
</feature>
<dbReference type="GO" id="GO:0005525">
    <property type="term" value="F:GTP binding"/>
    <property type="evidence" value="ECO:0007669"/>
    <property type="project" value="UniProtKB-KW"/>
</dbReference>
<dbReference type="FunFam" id="3.40.50.300:FF:000692">
    <property type="entry name" value="Guanine nucleotide-binding protein subunit alpha"/>
    <property type="match status" value="1"/>
</dbReference>
<dbReference type="Proteomes" id="UP000271098">
    <property type="component" value="Unassembled WGS sequence"/>
</dbReference>
<dbReference type="EMBL" id="UYRT01000312">
    <property type="protein sequence ID" value="VDK27971.1"/>
    <property type="molecule type" value="Genomic_DNA"/>
</dbReference>
<feature type="binding site" evidence="10">
    <location>
        <begin position="43"/>
        <end position="48"/>
    </location>
    <ligand>
        <name>GTP</name>
        <dbReference type="ChEBI" id="CHEBI:37565"/>
    </ligand>
</feature>
<evidence type="ECO:0000313" key="14">
    <source>
        <dbReference type="WBParaSite" id="GPUH_0000037101-mRNA-1"/>
    </source>
</evidence>
<evidence type="ECO:0000256" key="5">
    <source>
        <dbReference type="ARBA" id="ARBA00022842"/>
    </source>
</evidence>
<dbReference type="SUPFAM" id="SSF52540">
    <property type="entry name" value="P-loop containing nucleoside triphosphate hydrolases"/>
    <property type="match status" value="1"/>
</dbReference>
<gene>
    <name evidence="12" type="ORF">GPUH_LOCUS372</name>
</gene>
<proteinExistence type="predicted"/>
<keyword evidence="8" id="KW-0807">Transducer</keyword>
<accession>A0A183CV81</accession>
<dbReference type="GO" id="GO:0005737">
    <property type="term" value="C:cytoplasm"/>
    <property type="evidence" value="ECO:0007669"/>
    <property type="project" value="TreeGrafter"/>
</dbReference>
<evidence type="ECO:0000313" key="12">
    <source>
        <dbReference type="EMBL" id="VDK27971.1"/>
    </source>
</evidence>
<evidence type="ECO:0000256" key="1">
    <source>
        <dbReference type="ARBA" id="ARBA00011356"/>
    </source>
</evidence>
<evidence type="ECO:0000256" key="7">
    <source>
        <dbReference type="ARBA" id="ARBA00023139"/>
    </source>
</evidence>
<evidence type="ECO:0000256" key="6">
    <source>
        <dbReference type="ARBA" id="ARBA00023134"/>
    </source>
</evidence>
<sequence>MGLCQSEEEKKLQQRSKAIDRKIKESAVEYATVVKLLLLGAGECGKSTVLKQMRILHNNGFTEDELMKQRSVVYSNTIYAVDAVLRAMAQYHVTFSNTAREVSLNLKLTPINLTSQSLRQEKHFPLAQVVLLLLAVLATG</sequence>
<organism evidence="14">
    <name type="scientific">Gongylonema pulchrum</name>
    <dbReference type="NCBI Taxonomy" id="637853"/>
    <lineage>
        <taxon>Eukaryota</taxon>
        <taxon>Metazoa</taxon>
        <taxon>Ecdysozoa</taxon>
        <taxon>Nematoda</taxon>
        <taxon>Chromadorea</taxon>
        <taxon>Rhabditida</taxon>
        <taxon>Spirurina</taxon>
        <taxon>Spiruromorpha</taxon>
        <taxon>Spiruroidea</taxon>
        <taxon>Gongylonematidae</taxon>
        <taxon>Gongylonema</taxon>
    </lineage>
</organism>
<dbReference type="GO" id="GO:0005834">
    <property type="term" value="C:heterotrimeric G-protein complex"/>
    <property type="evidence" value="ECO:0007669"/>
    <property type="project" value="TreeGrafter"/>
</dbReference>
<evidence type="ECO:0000256" key="8">
    <source>
        <dbReference type="ARBA" id="ARBA00023224"/>
    </source>
</evidence>
<dbReference type="SMART" id="SM00275">
    <property type="entry name" value="G_alpha"/>
    <property type="match status" value="1"/>
</dbReference>
<keyword evidence="5 11" id="KW-0460">Magnesium</keyword>
<dbReference type="SUPFAM" id="SSF47895">
    <property type="entry name" value="Transducin (alpha subunit), insertion domain"/>
    <property type="match status" value="1"/>
</dbReference>
<evidence type="ECO:0000256" key="9">
    <source>
        <dbReference type="ARBA" id="ARBA00023288"/>
    </source>
</evidence>
<comment type="subunit">
    <text evidence="1">G proteins are composed of 3 units; alpha, beta and gamma. The alpha chain contains the guanine nucleotide binding site.</text>
</comment>
<keyword evidence="3 11" id="KW-0479">Metal-binding</keyword>
<evidence type="ECO:0000256" key="4">
    <source>
        <dbReference type="ARBA" id="ARBA00022741"/>
    </source>
</evidence>
<keyword evidence="2" id="KW-0519">Myristate</keyword>
<dbReference type="PROSITE" id="PS51882">
    <property type="entry name" value="G_ALPHA"/>
    <property type="match status" value="1"/>
</dbReference>
<keyword evidence="13" id="KW-1185">Reference proteome</keyword>
<dbReference type="InterPro" id="IPR027417">
    <property type="entry name" value="P-loop_NTPase"/>
</dbReference>
<dbReference type="AlphaFoldDB" id="A0A183CV81"/>
<keyword evidence="9" id="KW-0449">Lipoprotein</keyword>
<dbReference type="Gene3D" id="1.10.400.10">
    <property type="entry name" value="GI Alpha 1, domain 2-like"/>
    <property type="match status" value="1"/>
</dbReference>
<dbReference type="GO" id="GO:0001664">
    <property type="term" value="F:G protein-coupled receptor binding"/>
    <property type="evidence" value="ECO:0007669"/>
    <property type="project" value="TreeGrafter"/>
</dbReference>
<dbReference type="Gene3D" id="3.40.50.300">
    <property type="entry name" value="P-loop containing nucleotide triphosphate hydrolases"/>
    <property type="match status" value="1"/>
</dbReference>
<evidence type="ECO:0000256" key="10">
    <source>
        <dbReference type="PIRSR" id="PIRSR601019-1"/>
    </source>
</evidence>
<dbReference type="OrthoDB" id="5817230at2759"/>
<keyword evidence="7" id="KW-0564">Palmitate</keyword>
<protein>
    <submittedName>
        <fullName evidence="14">G-protein alpha subunit</fullName>
    </submittedName>
</protein>
<evidence type="ECO:0000256" key="3">
    <source>
        <dbReference type="ARBA" id="ARBA00022723"/>
    </source>
</evidence>
<keyword evidence="6 10" id="KW-0342">GTP-binding</keyword>
<dbReference type="PANTHER" id="PTHR10218">
    <property type="entry name" value="GTP-BINDING PROTEIN ALPHA SUBUNIT"/>
    <property type="match status" value="1"/>
</dbReference>
<dbReference type="InterPro" id="IPR011025">
    <property type="entry name" value="GproteinA_insert"/>
</dbReference>
<name>A0A183CV81_9BILA</name>